<keyword evidence="1" id="KW-0812">Transmembrane</keyword>
<gene>
    <name evidence="2" type="ORF">S03H2_53190</name>
</gene>
<accession>X1HRK0</accession>
<reference evidence="2" key="1">
    <citation type="journal article" date="2014" name="Front. Microbiol.">
        <title>High frequency of phylogenetically diverse reductive dehalogenase-homologous genes in deep subseafloor sedimentary metagenomes.</title>
        <authorList>
            <person name="Kawai M."/>
            <person name="Futagami T."/>
            <person name="Toyoda A."/>
            <person name="Takaki Y."/>
            <person name="Nishi S."/>
            <person name="Hori S."/>
            <person name="Arai W."/>
            <person name="Tsubouchi T."/>
            <person name="Morono Y."/>
            <person name="Uchiyama I."/>
            <person name="Ito T."/>
            <person name="Fujiyama A."/>
            <person name="Inagaki F."/>
            <person name="Takami H."/>
        </authorList>
    </citation>
    <scope>NUCLEOTIDE SEQUENCE</scope>
    <source>
        <strain evidence="2">Expedition CK06-06</strain>
    </source>
</reference>
<feature type="transmembrane region" description="Helical" evidence="1">
    <location>
        <begin position="33"/>
        <end position="50"/>
    </location>
</feature>
<sequence length="51" mass="5618">MSSIKWSSYFDWFLVAALITIGGRFIAGGAGAEWAPAIPLIIWFLFFHAIG</sequence>
<dbReference type="EMBL" id="BARU01033846">
    <property type="protein sequence ID" value="GAH72087.1"/>
    <property type="molecule type" value="Genomic_DNA"/>
</dbReference>
<protein>
    <submittedName>
        <fullName evidence="2">Uncharacterized protein</fullName>
    </submittedName>
</protein>
<evidence type="ECO:0000313" key="2">
    <source>
        <dbReference type="EMBL" id="GAH72087.1"/>
    </source>
</evidence>
<keyword evidence="1" id="KW-1133">Transmembrane helix</keyword>
<feature type="non-terminal residue" evidence="2">
    <location>
        <position position="51"/>
    </location>
</feature>
<comment type="caution">
    <text evidence="2">The sequence shown here is derived from an EMBL/GenBank/DDBJ whole genome shotgun (WGS) entry which is preliminary data.</text>
</comment>
<name>X1HRK0_9ZZZZ</name>
<keyword evidence="1" id="KW-0472">Membrane</keyword>
<organism evidence="2">
    <name type="scientific">marine sediment metagenome</name>
    <dbReference type="NCBI Taxonomy" id="412755"/>
    <lineage>
        <taxon>unclassified sequences</taxon>
        <taxon>metagenomes</taxon>
        <taxon>ecological metagenomes</taxon>
    </lineage>
</organism>
<proteinExistence type="predicted"/>
<evidence type="ECO:0000256" key="1">
    <source>
        <dbReference type="SAM" id="Phobius"/>
    </source>
</evidence>
<dbReference type="AlphaFoldDB" id="X1HRK0"/>